<sequence>MTILNRIGHGLVKETLETGPRSEKMNGGVERREAKRGPLKRLASLLPGTRAPNHEDSRPRAQPQALEAAEKLLSGRQSVQCLLSIMTVGSACFIIKWQDSALSSRRWHALSTILPSVFVDGHRSTLLSSQAGRHALSAGNRGKAEHGLLQRIFS</sequence>
<accession>N1QEN3</accession>
<protein>
    <submittedName>
        <fullName evidence="2">Uncharacterized protein</fullName>
    </submittedName>
</protein>
<dbReference type="GeneID" id="27898647"/>
<reference evidence="2 3" key="1">
    <citation type="journal article" date="2012" name="PLoS Pathog.">
        <title>Diverse lifestyles and strategies of plant pathogenesis encoded in the genomes of eighteen Dothideomycetes fungi.</title>
        <authorList>
            <person name="Ohm R.A."/>
            <person name="Feau N."/>
            <person name="Henrissat B."/>
            <person name="Schoch C.L."/>
            <person name="Horwitz B.A."/>
            <person name="Barry K.W."/>
            <person name="Condon B.J."/>
            <person name="Copeland A.C."/>
            <person name="Dhillon B."/>
            <person name="Glaser F."/>
            <person name="Hesse C.N."/>
            <person name="Kosti I."/>
            <person name="LaButti K."/>
            <person name="Lindquist E.A."/>
            <person name="Lucas S."/>
            <person name="Salamov A.A."/>
            <person name="Bradshaw R.E."/>
            <person name="Ciuffetti L."/>
            <person name="Hamelin R.C."/>
            <person name="Kema G.H.J."/>
            <person name="Lawrence C."/>
            <person name="Scott J.A."/>
            <person name="Spatafora J.W."/>
            <person name="Turgeon B.G."/>
            <person name="de Wit P.J.G.M."/>
            <person name="Zhong S."/>
            <person name="Goodwin S.B."/>
            <person name="Grigoriev I.V."/>
        </authorList>
    </citation>
    <scope>NUCLEOTIDE SEQUENCE [LARGE SCALE GENOMIC DNA]</scope>
    <source>
        <strain evidence="2 3">SO2202</strain>
    </source>
</reference>
<dbReference type="HOGENOM" id="CLU_1705356_0_0_1"/>
<evidence type="ECO:0000313" key="3">
    <source>
        <dbReference type="Proteomes" id="UP000016931"/>
    </source>
</evidence>
<dbReference type="RefSeq" id="XP_016759057.1">
    <property type="nucleotide sequence ID" value="XM_016901510.1"/>
</dbReference>
<feature type="region of interest" description="Disordered" evidence="1">
    <location>
        <begin position="45"/>
        <end position="64"/>
    </location>
</feature>
<name>N1QEN3_SPHMS</name>
<dbReference type="AlphaFoldDB" id="N1QEN3"/>
<dbReference type="EMBL" id="KB456267">
    <property type="protein sequence ID" value="EMF10936.1"/>
    <property type="molecule type" value="Genomic_DNA"/>
</dbReference>
<evidence type="ECO:0000256" key="1">
    <source>
        <dbReference type="SAM" id="MobiDB-lite"/>
    </source>
</evidence>
<dbReference type="Proteomes" id="UP000016931">
    <property type="component" value="Unassembled WGS sequence"/>
</dbReference>
<gene>
    <name evidence="2" type="ORF">SEPMUDRAFT_119447</name>
</gene>
<organism evidence="2 3">
    <name type="scientific">Sphaerulina musiva (strain SO2202)</name>
    <name type="common">Poplar stem canker fungus</name>
    <name type="synonym">Septoria musiva</name>
    <dbReference type="NCBI Taxonomy" id="692275"/>
    <lineage>
        <taxon>Eukaryota</taxon>
        <taxon>Fungi</taxon>
        <taxon>Dikarya</taxon>
        <taxon>Ascomycota</taxon>
        <taxon>Pezizomycotina</taxon>
        <taxon>Dothideomycetes</taxon>
        <taxon>Dothideomycetidae</taxon>
        <taxon>Mycosphaerellales</taxon>
        <taxon>Mycosphaerellaceae</taxon>
        <taxon>Sphaerulina</taxon>
    </lineage>
</organism>
<proteinExistence type="predicted"/>
<keyword evidence="3" id="KW-1185">Reference proteome</keyword>
<evidence type="ECO:0000313" key="2">
    <source>
        <dbReference type="EMBL" id="EMF10936.1"/>
    </source>
</evidence>